<dbReference type="InterPro" id="IPR011098">
    <property type="entry name" value="G5_dom"/>
</dbReference>
<dbReference type="PROSITE" id="PS51109">
    <property type="entry name" value="G5"/>
    <property type="match status" value="1"/>
</dbReference>
<reference evidence="5 6" key="1">
    <citation type="journal article" date="2023" name="Cell">
        <title>Genetic manipulation of Patescibacteria provides mechanistic insights into microbial dark matter and the epibiotic lifestyle.</title>
        <authorList>
            <person name="Wang Y."/>
            <person name="Gallagher L.A."/>
            <person name="Andrade P.A."/>
            <person name="Liu A."/>
            <person name="Humphreys I.R."/>
            <person name="Turkarslan S."/>
            <person name="Cutler K.J."/>
            <person name="Arrieta-Ortiz M.L."/>
            <person name="Li Y."/>
            <person name="Radey M.C."/>
            <person name="McLean J.S."/>
            <person name="Cong Q."/>
            <person name="Baker D."/>
            <person name="Baliga N.S."/>
            <person name="Peterson S.B."/>
            <person name="Mougous J.D."/>
        </authorList>
    </citation>
    <scope>NUCLEOTIDE SEQUENCE [LARGE SCALE GENOMIC DNA]</scope>
    <source>
        <strain evidence="5 6">ML1</strain>
    </source>
</reference>
<keyword evidence="6" id="KW-1185">Reference proteome</keyword>
<evidence type="ECO:0000313" key="5">
    <source>
        <dbReference type="EMBL" id="WIO46276.1"/>
    </source>
</evidence>
<keyword evidence="3" id="KW-1133">Transmembrane helix</keyword>
<dbReference type="InterPro" id="IPR023346">
    <property type="entry name" value="Lysozyme-like_dom_sf"/>
</dbReference>
<evidence type="ECO:0000256" key="1">
    <source>
        <dbReference type="ARBA" id="ARBA00022729"/>
    </source>
</evidence>
<protein>
    <submittedName>
        <fullName evidence="5">Phage tail-type lysozyme domain-containing protein</fullName>
    </submittedName>
</protein>
<dbReference type="Pfam" id="PF03990">
    <property type="entry name" value="DUF348"/>
    <property type="match status" value="2"/>
</dbReference>
<evidence type="ECO:0000259" key="4">
    <source>
        <dbReference type="PROSITE" id="PS51109"/>
    </source>
</evidence>
<dbReference type="InterPro" id="IPR010618">
    <property type="entry name" value="RPF"/>
</dbReference>
<dbReference type="Gene3D" id="2.20.230.10">
    <property type="entry name" value="Resuscitation-promoting factor rpfb"/>
    <property type="match status" value="1"/>
</dbReference>
<feature type="domain" description="G5" evidence="4">
    <location>
        <begin position="218"/>
        <end position="298"/>
    </location>
</feature>
<sequence>MKRLITKSPFYTHIIGAVFIALFGVALYVAATPPVRADDTSVAAGEHIIALHDDGAVKGFITKKATLKEALADANIAIDANDRTEPALDTKLVANSYQVNVYRARPVVIKDGLAATKVITSYRTGAQIAKHAGLALHDEDKAELSQSTNPLGDGASEIMTVTRATPFTFDFYGKTSMSYSLGKTVGDMLNRKHITLAQNDVVVPGVDTPLAAGLHVRLYREGTQTITQEEEVPFETEKIKDANQPANYKEVKTAGKKGKRTVTYEIKIENGVEVSRKEVNSNVTEQPVKQVEVVGAKFNYTGGPLNEAQITALGVCETGMTATRNSGNGFYGAFQFMPGTWRSNAPAEYKGVLPHQAPLEAQKQAVQNLLSRSSIYTQFPGCARKMQAQGVL</sequence>
<dbReference type="CDD" id="cd13925">
    <property type="entry name" value="RPF"/>
    <property type="match status" value="1"/>
</dbReference>
<keyword evidence="3" id="KW-0472">Membrane</keyword>
<dbReference type="EMBL" id="CP124550">
    <property type="protein sequence ID" value="WIO46276.1"/>
    <property type="molecule type" value="Genomic_DNA"/>
</dbReference>
<keyword evidence="2" id="KW-0378">Hydrolase</keyword>
<organism evidence="5 6">
    <name type="scientific">Candidatus Southlakia epibionticum</name>
    <dbReference type="NCBI Taxonomy" id="3043284"/>
    <lineage>
        <taxon>Bacteria</taxon>
        <taxon>Candidatus Saccharimonadota</taxon>
        <taxon>Candidatus Saccharimonadia</taxon>
        <taxon>Candidatus Saccharimonadales</taxon>
        <taxon>Candidatus Saccharimonadaceae</taxon>
        <taxon>Candidatus Southlakia</taxon>
    </lineage>
</organism>
<dbReference type="Pfam" id="PF06737">
    <property type="entry name" value="Transglycosylas"/>
    <property type="match status" value="1"/>
</dbReference>
<feature type="transmembrane region" description="Helical" evidence="3">
    <location>
        <begin position="12"/>
        <end position="31"/>
    </location>
</feature>
<evidence type="ECO:0000256" key="2">
    <source>
        <dbReference type="ARBA" id="ARBA00022801"/>
    </source>
</evidence>
<keyword evidence="3" id="KW-0812">Transmembrane</keyword>
<dbReference type="Gene3D" id="1.10.530.10">
    <property type="match status" value="1"/>
</dbReference>
<name>A0ABY8WXZ9_9BACT</name>
<dbReference type="Pfam" id="PF07501">
    <property type="entry name" value="G5"/>
    <property type="match status" value="1"/>
</dbReference>
<dbReference type="RefSeq" id="WP_376753810.1">
    <property type="nucleotide sequence ID" value="NZ_CP124550.1"/>
</dbReference>
<dbReference type="Proteomes" id="UP001177295">
    <property type="component" value="Chromosome"/>
</dbReference>
<accession>A0ABY8WXZ9</accession>
<keyword evidence="1" id="KW-0732">Signal</keyword>
<evidence type="ECO:0000313" key="6">
    <source>
        <dbReference type="Proteomes" id="UP001177295"/>
    </source>
</evidence>
<dbReference type="SUPFAM" id="SSF53955">
    <property type="entry name" value="Lysozyme-like"/>
    <property type="match status" value="1"/>
</dbReference>
<gene>
    <name evidence="5" type="ORF">SEML1_0667</name>
</gene>
<dbReference type="SMART" id="SM01208">
    <property type="entry name" value="G5"/>
    <property type="match status" value="1"/>
</dbReference>
<evidence type="ECO:0000256" key="3">
    <source>
        <dbReference type="SAM" id="Phobius"/>
    </source>
</evidence>
<dbReference type="InterPro" id="IPR007137">
    <property type="entry name" value="DUF348"/>
</dbReference>
<proteinExistence type="predicted"/>